<dbReference type="Gene3D" id="3.40.50.720">
    <property type="entry name" value="NAD(P)-binding Rossmann-like Domain"/>
    <property type="match status" value="1"/>
</dbReference>
<accession>A0A5N5DBI1</accession>
<evidence type="ECO:0000256" key="4">
    <source>
        <dbReference type="RuleBase" id="RU362132"/>
    </source>
</evidence>
<dbReference type="Pfam" id="PF02775">
    <property type="entry name" value="TPP_enzyme_C"/>
    <property type="match status" value="1"/>
</dbReference>
<comment type="cofactor">
    <cofactor evidence="1">
        <name>thiamine diphosphate</name>
        <dbReference type="ChEBI" id="CHEBI:58937"/>
    </cofactor>
</comment>
<evidence type="ECO:0000259" key="5">
    <source>
        <dbReference type="Pfam" id="PF00205"/>
    </source>
</evidence>
<reference evidence="8 9" key="1">
    <citation type="journal article" date="2019" name="Sci. Rep.">
        <title>A multi-omics analysis of the grapevine pathogen Lasiodiplodia theobromae reveals that temperature affects the expression of virulence- and pathogenicity-related genes.</title>
        <authorList>
            <person name="Felix C."/>
            <person name="Meneses R."/>
            <person name="Goncalves M.F.M."/>
            <person name="Tilleman L."/>
            <person name="Duarte A.S."/>
            <person name="Jorrin-Novo J.V."/>
            <person name="Van de Peer Y."/>
            <person name="Deforce D."/>
            <person name="Van Nieuwerburgh F."/>
            <person name="Esteves A.C."/>
            <person name="Alves A."/>
        </authorList>
    </citation>
    <scope>NUCLEOTIDE SEQUENCE [LARGE SCALE GENOMIC DNA]</scope>
    <source>
        <strain evidence="8 9">LA-SOL3</strain>
    </source>
</reference>
<dbReference type="InterPro" id="IPR011766">
    <property type="entry name" value="TPP_enzyme_TPP-bd"/>
</dbReference>
<comment type="similarity">
    <text evidence="2 4">Belongs to the TPP enzyme family.</text>
</comment>
<evidence type="ECO:0000313" key="8">
    <source>
        <dbReference type="EMBL" id="KAB2575176.1"/>
    </source>
</evidence>
<proteinExistence type="inferred from homology"/>
<dbReference type="GO" id="GO:0009097">
    <property type="term" value="P:isoleucine biosynthetic process"/>
    <property type="evidence" value="ECO:0007669"/>
    <property type="project" value="TreeGrafter"/>
</dbReference>
<dbReference type="InterPro" id="IPR002347">
    <property type="entry name" value="SDR_fam"/>
</dbReference>
<dbReference type="InterPro" id="IPR045229">
    <property type="entry name" value="TPP_enz"/>
</dbReference>
<dbReference type="InterPro" id="IPR012001">
    <property type="entry name" value="Thiamin_PyroP_enz_TPP-bd_dom"/>
</dbReference>
<evidence type="ECO:0000259" key="6">
    <source>
        <dbReference type="Pfam" id="PF02775"/>
    </source>
</evidence>
<dbReference type="AlphaFoldDB" id="A0A5N5DBI1"/>
<dbReference type="OrthoDB" id="10006023at2759"/>
<dbReference type="InterPro" id="IPR036291">
    <property type="entry name" value="NAD(P)-bd_dom_sf"/>
</dbReference>
<dbReference type="Gene3D" id="3.40.50.970">
    <property type="match status" value="2"/>
</dbReference>
<dbReference type="CDD" id="cd07035">
    <property type="entry name" value="TPP_PYR_POX_like"/>
    <property type="match status" value="1"/>
</dbReference>
<dbReference type="GO" id="GO:0000287">
    <property type="term" value="F:magnesium ion binding"/>
    <property type="evidence" value="ECO:0007669"/>
    <property type="project" value="InterPro"/>
</dbReference>
<dbReference type="GO" id="GO:0016829">
    <property type="term" value="F:lyase activity"/>
    <property type="evidence" value="ECO:0007669"/>
    <property type="project" value="UniProtKB-KW"/>
</dbReference>
<protein>
    <submittedName>
        <fullName evidence="8">Benzaldehyde lyase</fullName>
    </submittedName>
</protein>
<dbReference type="SUPFAM" id="SSF52467">
    <property type="entry name" value="DHS-like NAD/FAD-binding domain"/>
    <property type="match status" value="1"/>
</dbReference>
<dbReference type="GO" id="GO:0030976">
    <property type="term" value="F:thiamine pyrophosphate binding"/>
    <property type="evidence" value="ECO:0007669"/>
    <property type="project" value="InterPro"/>
</dbReference>
<dbReference type="InterPro" id="IPR012000">
    <property type="entry name" value="Thiamin_PyroP_enz_cen_dom"/>
</dbReference>
<dbReference type="Gene3D" id="3.40.50.1220">
    <property type="entry name" value="TPP-binding domain"/>
    <property type="match status" value="1"/>
</dbReference>
<evidence type="ECO:0000256" key="2">
    <source>
        <dbReference type="ARBA" id="ARBA00007812"/>
    </source>
</evidence>
<feature type="domain" description="Thiamine pyrophosphate enzyme central" evidence="5">
    <location>
        <begin position="477"/>
        <end position="618"/>
    </location>
</feature>
<dbReference type="InterPro" id="IPR029061">
    <property type="entry name" value="THDP-binding"/>
</dbReference>
<feature type="domain" description="Thiamine pyrophosphate enzyme N-terminal TPP-binding" evidence="7">
    <location>
        <begin position="287"/>
        <end position="401"/>
    </location>
</feature>
<dbReference type="GO" id="GO:0005948">
    <property type="term" value="C:acetolactate synthase complex"/>
    <property type="evidence" value="ECO:0007669"/>
    <property type="project" value="TreeGrafter"/>
</dbReference>
<keyword evidence="3 4" id="KW-0786">Thiamine pyrophosphate</keyword>
<evidence type="ECO:0000259" key="7">
    <source>
        <dbReference type="Pfam" id="PF02776"/>
    </source>
</evidence>
<dbReference type="Pfam" id="PF02776">
    <property type="entry name" value="TPP_enzyme_N"/>
    <property type="match status" value="1"/>
</dbReference>
<dbReference type="SUPFAM" id="SSF51735">
    <property type="entry name" value="NAD(P)-binding Rossmann-fold domains"/>
    <property type="match status" value="1"/>
</dbReference>
<gene>
    <name evidence="8" type="primary">bznB</name>
    <name evidence="8" type="ORF">DBV05_g6129</name>
</gene>
<feature type="domain" description="Thiamine pyrophosphate enzyme TPP-binding" evidence="6">
    <location>
        <begin position="723"/>
        <end position="862"/>
    </location>
</feature>
<dbReference type="Pfam" id="PF00106">
    <property type="entry name" value="adh_short"/>
    <property type="match status" value="1"/>
</dbReference>
<sequence length="910" mass="93878">MGDLNPPPANITEHASFTYVPLNVTSWTALSDIFEKAFLQHGRIDHVFANAGIPPRTTLLEDKLDDNGKLQEPDYTVIEVNLKSVLNTTALALHYMRKQQPPGGSIVLTASASSFQRFAAVDYTTAKHGVLGLMRSIVPTLSKQPSPPAIRVNAIAPHWTDTGLAPGALLRASGAICMTPAGPARSALALMADERYNQALVFSQALVDASGDGADGEGVVYRELDEGLLAATKVMCAGRGPSLSETMEKIVEMKGKKAAEVEGLESITFSYKKMAFPLTFPKSRELTGGDLLAQSLKQLGTEVAFGLHGGHLDAFLVGCETIGIRLVDTRHETVAVQAAESYAKMTGKTGVCFITANSGFSNGLPGLATAFADRSPILCITSSVPLRDQENNSLQGQIDQIVAARPLTKFAHRVTSAEDLPRLAAHAVHVSTAGAPGPVLLDIPIDVLFSPIHTPLISWGSITNPPAHLPGPSRGAIAEATSLIRSAARPVLILGTGAATSPTAASALRSFAAAAPGVAIVTSGKFARLDALYAVPTYAGAASSLAAVQQAGKAAPDCVVLLGARTGMYLGGQSGGIVPAKDAGCRIIQIDTDGGEIGRTFPVAVGMVSDAAEALGALAAALSSSSSTASSASQGPGAKRDDAWLQSLLALRTAPSPFDAAPKVVQETGMPHPHHALTAFFAALPRDSRPIVVLDGGEAALWAGSVAGAAAAAAAAGGEGCRPAALMSSTGYLGFLGNGFGYALGSAVAAEEVGGAAAGEEKKKPLVILITGDGAAGFHFMELDSFARHGLRVLTVVVNNACWGMSRNGQDLVYGGKTPARPISGLSAAVDYAAVARGLGCAGEKCERLEDVPAKVRALLKGGVGAACLDLRVSAKPTHPGTEAMVSMVEDERVVVVPYYDNVPRPHYKL</sequence>
<dbReference type="EMBL" id="VCHE01000035">
    <property type="protein sequence ID" value="KAB2575176.1"/>
    <property type="molecule type" value="Genomic_DNA"/>
</dbReference>
<dbReference type="PANTHER" id="PTHR18968:SF166">
    <property type="entry name" value="2-HYDROXYACYL-COA LYASE 2"/>
    <property type="match status" value="1"/>
</dbReference>
<dbReference type="PRINTS" id="PR00081">
    <property type="entry name" value="GDHRDH"/>
</dbReference>
<evidence type="ECO:0000313" key="9">
    <source>
        <dbReference type="Proteomes" id="UP000325902"/>
    </source>
</evidence>
<organism evidence="8 9">
    <name type="scientific">Lasiodiplodia theobromae</name>
    <dbReference type="NCBI Taxonomy" id="45133"/>
    <lineage>
        <taxon>Eukaryota</taxon>
        <taxon>Fungi</taxon>
        <taxon>Dikarya</taxon>
        <taxon>Ascomycota</taxon>
        <taxon>Pezizomycotina</taxon>
        <taxon>Dothideomycetes</taxon>
        <taxon>Dothideomycetes incertae sedis</taxon>
        <taxon>Botryosphaeriales</taxon>
        <taxon>Botryosphaeriaceae</taxon>
        <taxon>Lasiodiplodia</taxon>
    </lineage>
</organism>
<comment type="caution">
    <text evidence="8">The sequence shown here is derived from an EMBL/GenBank/DDBJ whole genome shotgun (WGS) entry which is preliminary data.</text>
</comment>
<dbReference type="InterPro" id="IPR029035">
    <property type="entry name" value="DHS-like_NAD/FAD-binding_dom"/>
</dbReference>
<keyword evidence="8" id="KW-0456">Lyase</keyword>
<evidence type="ECO:0000256" key="1">
    <source>
        <dbReference type="ARBA" id="ARBA00001964"/>
    </source>
</evidence>
<dbReference type="GO" id="GO:0003984">
    <property type="term" value="F:acetolactate synthase activity"/>
    <property type="evidence" value="ECO:0007669"/>
    <property type="project" value="TreeGrafter"/>
</dbReference>
<dbReference type="Pfam" id="PF00205">
    <property type="entry name" value="TPP_enzyme_M"/>
    <property type="match status" value="1"/>
</dbReference>
<evidence type="ECO:0000256" key="3">
    <source>
        <dbReference type="ARBA" id="ARBA00023052"/>
    </source>
</evidence>
<dbReference type="GO" id="GO:0009099">
    <property type="term" value="P:L-valine biosynthetic process"/>
    <property type="evidence" value="ECO:0007669"/>
    <property type="project" value="TreeGrafter"/>
</dbReference>
<keyword evidence="9" id="KW-1185">Reference proteome</keyword>
<dbReference type="PANTHER" id="PTHR18968">
    <property type="entry name" value="THIAMINE PYROPHOSPHATE ENZYMES"/>
    <property type="match status" value="1"/>
</dbReference>
<dbReference type="SUPFAM" id="SSF52518">
    <property type="entry name" value="Thiamin diphosphate-binding fold (THDP-binding)"/>
    <property type="match status" value="2"/>
</dbReference>
<dbReference type="GO" id="GO:0050660">
    <property type="term" value="F:flavin adenine dinucleotide binding"/>
    <property type="evidence" value="ECO:0007669"/>
    <property type="project" value="TreeGrafter"/>
</dbReference>
<dbReference type="Proteomes" id="UP000325902">
    <property type="component" value="Unassembled WGS sequence"/>
</dbReference>
<name>A0A5N5DBI1_9PEZI</name>